<name>A0A0C3QMH0_9AGAM</name>
<dbReference type="EMBL" id="KN822987">
    <property type="protein sequence ID" value="KIO29046.1"/>
    <property type="molecule type" value="Genomic_DNA"/>
</dbReference>
<organism evidence="9 10">
    <name type="scientific">Tulasnella calospora MUT 4182</name>
    <dbReference type="NCBI Taxonomy" id="1051891"/>
    <lineage>
        <taxon>Eukaryota</taxon>
        <taxon>Fungi</taxon>
        <taxon>Dikarya</taxon>
        <taxon>Basidiomycota</taxon>
        <taxon>Agaricomycotina</taxon>
        <taxon>Agaricomycetes</taxon>
        <taxon>Cantharellales</taxon>
        <taxon>Tulasnellaceae</taxon>
        <taxon>Tulasnella</taxon>
    </lineage>
</organism>
<dbReference type="GO" id="GO:0005975">
    <property type="term" value="P:carbohydrate metabolic process"/>
    <property type="evidence" value="ECO:0007669"/>
    <property type="project" value="InterPro"/>
</dbReference>
<dbReference type="STRING" id="1051891.A0A0C3QMH0"/>
<keyword evidence="2 8" id="KW-0732">Signal</keyword>
<sequence>MWFALFRAASFFLFAQVAISVTTFTNPIKNPNGSDPFMVYDGGYYYLLTTTWTNVQITRATTVTGLRTATPKVVWTDSTSTRCCNVWAPEIHKVRYPWYLYYTAGQSADLGLQRSHVLQGGSTPWGTYSYKTTNAPDAWSIDGTVLTVSGANYFVFSSFNDAGLQSLYIAPMTNAYTLGARSLLSTPTASWETVGAPVNEGPQALYKNGAIYLTFSASYCWTSSYSLGLLKYNGGTVTSASSWTKSGPVFTSANGNYGPGHNGFFTSPDGQTTYLVYHATSNSAGACDGSRYTLIQPLYFHSDGVTPNWGVPRALSDNIPAPL</sequence>
<keyword evidence="4 7" id="KW-0326">Glycosidase</keyword>
<dbReference type="GO" id="GO:0004553">
    <property type="term" value="F:hydrolase activity, hydrolyzing O-glycosyl compounds"/>
    <property type="evidence" value="ECO:0007669"/>
    <property type="project" value="InterPro"/>
</dbReference>
<proteinExistence type="inferred from homology"/>
<keyword evidence="10" id="KW-1185">Reference proteome</keyword>
<evidence type="ECO:0000256" key="1">
    <source>
        <dbReference type="ARBA" id="ARBA00009865"/>
    </source>
</evidence>
<reference evidence="9 10" key="1">
    <citation type="submission" date="2014-04" db="EMBL/GenBank/DDBJ databases">
        <authorList>
            <consortium name="DOE Joint Genome Institute"/>
            <person name="Kuo A."/>
            <person name="Girlanda M."/>
            <person name="Perotto S."/>
            <person name="Kohler A."/>
            <person name="Nagy L.G."/>
            <person name="Floudas D."/>
            <person name="Copeland A."/>
            <person name="Barry K.W."/>
            <person name="Cichocki N."/>
            <person name="Veneault-Fourrey C."/>
            <person name="LaButti K."/>
            <person name="Lindquist E.A."/>
            <person name="Lipzen A."/>
            <person name="Lundell T."/>
            <person name="Morin E."/>
            <person name="Murat C."/>
            <person name="Sun H."/>
            <person name="Tunlid A."/>
            <person name="Henrissat B."/>
            <person name="Grigoriev I.V."/>
            <person name="Hibbett D.S."/>
            <person name="Martin F."/>
            <person name="Nordberg H.P."/>
            <person name="Cantor M.N."/>
            <person name="Hua S.X."/>
        </authorList>
    </citation>
    <scope>NUCLEOTIDE SEQUENCE [LARGE SCALE GENOMIC DNA]</scope>
    <source>
        <strain evidence="9 10">MUT 4182</strain>
    </source>
</reference>
<feature type="site" description="Important for catalytic activity, responsible for pKa modulation of the active site Glu and correct orientation of both the proton donor and substrate" evidence="6">
    <location>
        <position position="142"/>
    </location>
</feature>
<evidence type="ECO:0000256" key="7">
    <source>
        <dbReference type="RuleBase" id="RU361187"/>
    </source>
</evidence>
<evidence type="ECO:0000313" key="10">
    <source>
        <dbReference type="Proteomes" id="UP000054248"/>
    </source>
</evidence>
<dbReference type="InterPro" id="IPR006710">
    <property type="entry name" value="Glyco_hydro_43"/>
</dbReference>
<evidence type="ECO:0000256" key="5">
    <source>
        <dbReference type="PIRSR" id="PIRSR606710-1"/>
    </source>
</evidence>
<dbReference type="Proteomes" id="UP000054248">
    <property type="component" value="Unassembled WGS sequence"/>
</dbReference>
<reference evidence="10" key="2">
    <citation type="submission" date="2015-01" db="EMBL/GenBank/DDBJ databases">
        <title>Evolutionary Origins and Diversification of the Mycorrhizal Mutualists.</title>
        <authorList>
            <consortium name="DOE Joint Genome Institute"/>
            <consortium name="Mycorrhizal Genomics Consortium"/>
            <person name="Kohler A."/>
            <person name="Kuo A."/>
            <person name="Nagy L.G."/>
            <person name="Floudas D."/>
            <person name="Copeland A."/>
            <person name="Barry K.W."/>
            <person name="Cichocki N."/>
            <person name="Veneault-Fourrey C."/>
            <person name="LaButti K."/>
            <person name="Lindquist E.A."/>
            <person name="Lipzen A."/>
            <person name="Lundell T."/>
            <person name="Morin E."/>
            <person name="Murat C."/>
            <person name="Riley R."/>
            <person name="Ohm R."/>
            <person name="Sun H."/>
            <person name="Tunlid A."/>
            <person name="Henrissat B."/>
            <person name="Grigoriev I.V."/>
            <person name="Hibbett D.S."/>
            <person name="Martin F."/>
        </authorList>
    </citation>
    <scope>NUCLEOTIDE SEQUENCE [LARGE SCALE GENOMIC DNA]</scope>
    <source>
        <strain evidence="10">MUT 4182</strain>
    </source>
</reference>
<dbReference type="HOGENOM" id="CLU_009397_2_0_1"/>
<feature type="active site" description="Proton donor" evidence="5">
    <location>
        <position position="200"/>
    </location>
</feature>
<dbReference type="Pfam" id="PF04616">
    <property type="entry name" value="Glyco_hydro_43"/>
    <property type="match status" value="1"/>
</dbReference>
<feature type="signal peptide" evidence="8">
    <location>
        <begin position="1"/>
        <end position="20"/>
    </location>
</feature>
<evidence type="ECO:0000313" key="9">
    <source>
        <dbReference type="EMBL" id="KIO29046.1"/>
    </source>
</evidence>
<keyword evidence="3 7" id="KW-0378">Hydrolase</keyword>
<dbReference type="PANTHER" id="PTHR43817:SF1">
    <property type="entry name" value="HYDROLASE, FAMILY 43, PUTATIVE (AFU_ORTHOLOGUE AFUA_3G01660)-RELATED"/>
    <property type="match status" value="1"/>
</dbReference>
<feature type="active site" description="Proton acceptor" evidence="5">
    <location>
        <position position="35"/>
    </location>
</feature>
<evidence type="ECO:0000256" key="3">
    <source>
        <dbReference type="ARBA" id="ARBA00022801"/>
    </source>
</evidence>
<dbReference type="AlphaFoldDB" id="A0A0C3QMH0"/>
<comment type="similarity">
    <text evidence="1 7">Belongs to the glycosyl hydrolase 43 family.</text>
</comment>
<feature type="chain" id="PRO_5002177514" evidence="8">
    <location>
        <begin position="21"/>
        <end position="323"/>
    </location>
</feature>
<gene>
    <name evidence="9" type="ORF">M407DRAFT_71019</name>
</gene>
<dbReference type="Gene3D" id="2.115.10.20">
    <property type="entry name" value="Glycosyl hydrolase domain, family 43"/>
    <property type="match status" value="1"/>
</dbReference>
<dbReference type="SUPFAM" id="SSF75005">
    <property type="entry name" value="Arabinanase/levansucrase/invertase"/>
    <property type="match status" value="1"/>
</dbReference>
<evidence type="ECO:0000256" key="4">
    <source>
        <dbReference type="ARBA" id="ARBA00023295"/>
    </source>
</evidence>
<protein>
    <submittedName>
        <fullName evidence="9">Glycoside hydrolase family 43 protein</fullName>
    </submittedName>
</protein>
<evidence type="ECO:0000256" key="6">
    <source>
        <dbReference type="PIRSR" id="PIRSR606710-2"/>
    </source>
</evidence>
<dbReference type="InterPro" id="IPR023296">
    <property type="entry name" value="Glyco_hydro_beta-prop_sf"/>
</dbReference>
<dbReference type="CDD" id="cd18820">
    <property type="entry name" value="GH43_LbAraf43-like"/>
    <property type="match status" value="1"/>
</dbReference>
<evidence type="ECO:0000256" key="2">
    <source>
        <dbReference type="ARBA" id="ARBA00022729"/>
    </source>
</evidence>
<dbReference type="PANTHER" id="PTHR43817">
    <property type="entry name" value="GLYCOSYL HYDROLASE"/>
    <property type="match status" value="1"/>
</dbReference>
<accession>A0A0C3QMH0</accession>
<dbReference type="OrthoDB" id="272289at2759"/>
<evidence type="ECO:0000256" key="8">
    <source>
        <dbReference type="SAM" id="SignalP"/>
    </source>
</evidence>